<dbReference type="Proteomes" id="UP000001075">
    <property type="component" value="Unassembled WGS sequence"/>
</dbReference>
<evidence type="ECO:0000313" key="2">
    <source>
        <dbReference type="Proteomes" id="UP000001075"/>
    </source>
</evidence>
<organism evidence="1 2">
    <name type="scientific">Cricetulus griseus</name>
    <name type="common">Chinese hamster</name>
    <name type="synonym">Cricetulus barabensis griseus</name>
    <dbReference type="NCBI Taxonomy" id="10029"/>
    <lineage>
        <taxon>Eukaryota</taxon>
        <taxon>Metazoa</taxon>
        <taxon>Chordata</taxon>
        <taxon>Craniata</taxon>
        <taxon>Vertebrata</taxon>
        <taxon>Euteleostomi</taxon>
        <taxon>Mammalia</taxon>
        <taxon>Eutheria</taxon>
        <taxon>Euarchontoglires</taxon>
        <taxon>Glires</taxon>
        <taxon>Rodentia</taxon>
        <taxon>Myomorpha</taxon>
        <taxon>Muroidea</taxon>
        <taxon>Cricetidae</taxon>
        <taxon>Cricetinae</taxon>
        <taxon>Cricetulus</taxon>
    </lineage>
</organism>
<name>G3IHK2_CRIGR</name>
<sequence length="64" mass="7077">MSWNLKYTQNCICNSSQLPSGGHQCKEEAEIQEENGKPIPSLPCFTSTQAAYTCVNICEIAKHT</sequence>
<gene>
    <name evidence="1" type="ORF">I79_023293</name>
</gene>
<dbReference type="EMBL" id="JH002798">
    <property type="protein sequence ID" value="EGW11827.1"/>
    <property type="molecule type" value="Genomic_DNA"/>
</dbReference>
<evidence type="ECO:0000313" key="1">
    <source>
        <dbReference type="EMBL" id="EGW11827.1"/>
    </source>
</evidence>
<dbReference type="AlphaFoldDB" id="G3IHK2"/>
<accession>G3IHK2</accession>
<reference evidence="2" key="1">
    <citation type="journal article" date="2011" name="Nat. Biotechnol.">
        <title>The genomic sequence of the Chinese hamster ovary (CHO)-K1 cell line.</title>
        <authorList>
            <person name="Xu X."/>
            <person name="Nagarajan H."/>
            <person name="Lewis N.E."/>
            <person name="Pan S."/>
            <person name="Cai Z."/>
            <person name="Liu X."/>
            <person name="Chen W."/>
            <person name="Xie M."/>
            <person name="Wang W."/>
            <person name="Hammond S."/>
            <person name="Andersen M.R."/>
            <person name="Neff N."/>
            <person name="Passarelli B."/>
            <person name="Koh W."/>
            <person name="Fan H.C."/>
            <person name="Wang J."/>
            <person name="Gui Y."/>
            <person name="Lee K.H."/>
            <person name="Betenbaugh M.J."/>
            <person name="Quake S.R."/>
            <person name="Famili I."/>
            <person name="Palsson B.O."/>
            <person name="Wang J."/>
        </authorList>
    </citation>
    <scope>NUCLEOTIDE SEQUENCE [LARGE SCALE GENOMIC DNA]</scope>
    <source>
        <strain evidence="2">CHO K1 cell line</strain>
    </source>
</reference>
<proteinExistence type="predicted"/>
<dbReference type="InParanoid" id="G3IHK2"/>
<protein>
    <submittedName>
        <fullName evidence="1">Uncharacterized protein</fullName>
    </submittedName>
</protein>